<sequence>MKTLLSALLLGLASSAALAQTAPVFTSACDDRNSGSRTNKRFCETRDLTMAGPGSQTLTIDGRTNGGISVTGWDGTDVRVRVKISAWAKTDADATDLAKGVAISTSGNTLRAIGAKGLLEGWAVSYEVFVPRKTALALNTVNGGISLSNLESSISFETVNGGIALSNVAGQVKGQTTNGGVSINLTGSKWEGEGLDVQTTNGGITWSLPKDYSAQLYTSTNAGGISAAGLPVTKSGLMYKEITATLGQGGARVKAVTTNGGIKVNRD</sequence>
<dbReference type="RefSeq" id="WP_345070474.1">
    <property type="nucleotide sequence ID" value="NZ_BAABDJ010000002.1"/>
</dbReference>
<evidence type="ECO:0000256" key="1">
    <source>
        <dbReference type="SAM" id="SignalP"/>
    </source>
</evidence>
<dbReference type="InterPro" id="IPR025164">
    <property type="entry name" value="Toastrack_DUF4097"/>
</dbReference>
<dbReference type="EMBL" id="BAABDJ010000002">
    <property type="protein sequence ID" value="GAA3995680.1"/>
    <property type="molecule type" value="Genomic_DNA"/>
</dbReference>
<dbReference type="Proteomes" id="UP001500567">
    <property type="component" value="Unassembled WGS sequence"/>
</dbReference>
<organism evidence="3 4">
    <name type="scientific">Hymenobacter fastidiosus</name>
    <dbReference type="NCBI Taxonomy" id="486264"/>
    <lineage>
        <taxon>Bacteria</taxon>
        <taxon>Pseudomonadati</taxon>
        <taxon>Bacteroidota</taxon>
        <taxon>Cytophagia</taxon>
        <taxon>Cytophagales</taxon>
        <taxon>Hymenobacteraceae</taxon>
        <taxon>Hymenobacter</taxon>
    </lineage>
</organism>
<proteinExistence type="predicted"/>
<name>A0ABP7RCD2_9BACT</name>
<reference evidence="4" key="1">
    <citation type="journal article" date="2019" name="Int. J. Syst. Evol. Microbiol.">
        <title>The Global Catalogue of Microorganisms (GCM) 10K type strain sequencing project: providing services to taxonomists for standard genome sequencing and annotation.</title>
        <authorList>
            <consortium name="The Broad Institute Genomics Platform"/>
            <consortium name="The Broad Institute Genome Sequencing Center for Infectious Disease"/>
            <person name="Wu L."/>
            <person name="Ma J."/>
        </authorList>
    </citation>
    <scope>NUCLEOTIDE SEQUENCE [LARGE SCALE GENOMIC DNA]</scope>
    <source>
        <strain evidence="4">JCM 17224</strain>
    </source>
</reference>
<feature type="domain" description="DUF4097" evidence="2">
    <location>
        <begin position="135"/>
        <end position="264"/>
    </location>
</feature>
<accession>A0ABP7RCD2</accession>
<evidence type="ECO:0000259" key="2">
    <source>
        <dbReference type="Pfam" id="PF13349"/>
    </source>
</evidence>
<feature type="chain" id="PRO_5047479088" description="DUF4097 domain-containing protein" evidence="1">
    <location>
        <begin position="20"/>
        <end position="267"/>
    </location>
</feature>
<feature type="signal peptide" evidence="1">
    <location>
        <begin position="1"/>
        <end position="19"/>
    </location>
</feature>
<protein>
    <recommendedName>
        <fullName evidence="2">DUF4097 domain-containing protein</fullName>
    </recommendedName>
</protein>
<comment type="caution">
    <text evidence="3">The sequence shown here is derived from an EMBL/GenBank/DDBJ whole genome shotgun (WGS) entry which is preliminary data.</text>
</comment>
<keyword evidence="1" id="KW-0732">Signal</keyword>
<evidence type="ECO:0000313" key="4">
    <source>
        <dbReference type="Proteomes" id="UP001500567"/>
    </source>
</evidence>
<keyword evidence="4" id="KW-1185">Reference proteome</keyword>
<gene>
    <name evidence="3" type="ORF">GCM10022408_02780</name>
</gene>
<dbReference type="PROSITE" id="PS51257">
    <property type="entry name" value="PROKAR_LIPOPROTEIN"/>
    <property type="match status" value="1"/>
</dbReference>
<dbReference type="Pfam" id="PF13349">
    <property type="entry name" value="DUF4097"/>
    <property type="match status" value="1"/>
</dbReference>
<evidence type="ECO:0000313" key="3">
    <source>
        <dbReference type="EMBL" id="GAA3995680.1"/>
    </source>
</evidence>